<sequence>MTYERIIDQNITTNDRFLQEFIAQTLHDYPNKKREWTRILLQEAIDNPEKASLLLYVKMDPEDEETSNVVEKGLGQVHDSIRHFFAQLLLDFTPDIILRNQHLLSGIIQEQDWDLYRVLVDGSEEEVWREYINILTRLESESNFDMNTYLLAKKIAATLVKRKYISKNQVMMMFEANRNEEWFQYDGYLAVYMMGLMEMKEATVQLASLLTRDDDMLLEEISEALITFQTDEVVEAMKVYLSDEEANIFAASIIENIKSEHAVNELRKAYHQVEENLQGTIFEALVHQLSPLAEPEIHDYLNKIESSSFIDIDLLAYSYFTILGIDHPKLEIWEDALNRR</sequence>
<proteinExistence type="predicted"/>
<dbReference type="EMBL" id="JAOYEY010000033">
    <property type="protein sequence ID" value="MCV9885695.1"/>
    <property type="molecule type" value="Genomic_DNA"/>
</dbReference>
<gene>
    <name evidence="1" type="ORF">OIH86_08515</name>
</gene>
<evidence type="ECO:0000313" key="1">
    <source>
        <dbReference type="EMBL" id="MCV9885695.1"/>
    </source>
</evidence>
<comment type="caution">
    <text evidence="1">The sequence shown here is derived from an EMBL/GenBank/DDBJ whole genome shotgun (WGS) entry which is preliminary data.</text>
</comment>
<organism evidence="1 2">
    <name type="scientific">Metabacillus halosaccharovorans</name>
    <dbReference type="NCBI Taxonomy" id="930124"/>
    <lineage>
        <taxon>Bacteria</taxon>
        <taxon>Bacillati</taxon>
        <taxon>Bacillota</taxon>
        <taxon>Bacilli</taxon>
        <taxon>Bacillales</taxon>
        <taxon>Bacillaceae</taxon>
        <taxon>Metabacillus</taxon>
    </lineage>
</organism>
<dbReference type="Proteomes" id="UP001526147">
    <property type="component" value="Unassembled WGS sequence"/>
</dbReference>
<accession>A0ABT3DF44</accession>
<dbReference type="InterPro" id="IPR011989">
    <property type="entry name" value="ARM-like"/>
</dbReference>
<dbReference type="Gene3D" id="1.25.10.10">
    <property type="entry name" value="Leucine-rich Repeat Variant"/>
    <property type="match status" value="1"/>
</dbReference>
<protein>
    <submittedName>
        <fullName evidence="1">Zinc chelation protein SecC</fullName>
    </submittedName>
</protein>
<keyword evidence="2" id="KW-1185">Reference proteome</keyword>
<evidence type="ECO:0000313" key="2">
    <source>
        <dbReference type="Proteomes" id="UP001526147"/>
    </source>
</evidence>
<dbReference type="RefSeq" id="WP_264142439.1">
    <property type="nucleotide sequence ID" value="NZ_JAOYEY010000033.1"/>
</dbReference>
<name>A0ABT3DF44_9BACI</name>
<reference evidence="1 2" key="1">
    <citation type="submission" date="2022-10" db="EMBL/GenBank/DDBJ databases">
        <title>Draft genome assembly of moderately radiation resistant bacterium Metabacillus halosaccharovorans.</title>
        <authorList>
            <person name="Pal S."/>
            <person name="Gopinathan A."/>
        </authorList>
    </citation>
    <scope>NUCLEOTIDE SEQUENCE [LARGE SCALE GENOMIC DNA]</scope>
    <source>
        <strain evidence="1 2">VITHBRA001</strain>
    </source>
</reference>